<name>A0A9X2ENX2_9GAMM</name>
<proteinExistence type="predicted"/>
<dbReference type="RefSeq" id="WP_252466210.1">
    <property type="nucleotide sequence ID" value="NZ_JALBWM010000033.1"/>
</dbReference>
<protein>
    <submittedName>
        <fullName evidence="1">Uncharacterized protein</fullName>
    </submittedName>
</protein>
<dbReference type="Proteomes" id="UP001139028">
    <property type="component" value="Unassembled WGS sequence"/>
</dbReference>
<comment type="caution">
    <text evidence="1">The sequence shown here is derived from an EMBL/GenBank/DDBJ whole genome shotgun (WGS) entry which is preliminary data.</text>
</comment>
<accession>A0A9X2ENX2</accession>
<dbReference type="EMBL" id="JALBWM010000033">
    <property type="protein sequence ID" value="MCO1334625.1"/>
    <property type="molecule type" value="Genomic_DNA"/>
</dbReference>
<organism evidence="1 2">
    <name type="scientific">Microbulbifer okhotskensis</name>
    <dbReference type="NCBI Taxonomy" id="2926617"/>
    <lineage>
        <taxon>Bacteria</taxon>
        <taxon>Pseudomonadati</taxon>
        <taxon>Pseudomonadota</taxon>
        <taxon>Gammaproteobacteria</taxon>
        <taxon>Cellvibrionales</taxon>
        <taxon>Microbulbiferaceae</taxon>
        <taxon>Microbulbifer</taxon>
    </lineage>
</organism>
<evidence type="ECO:0000313" key="2">
    <source>
        <dbReference type="Proteomes" id="UP001139028"/>
    </source>
</evidence>
<reference evidence="1" key="1">
    <citation type="journal article" date="2022" name="Arch. Microbiol.">
        <title>Microbulbifer okhotskensis sp. nov., isolated from a deep bottom sediment of the Okhotsk Sea.</title>
        <authorList>
            <person name="Romanenko L."/>
            <person name="Kurilenko V."/>
            <person name="Otstavnykh N."/>
            <person name="Velansky P."/>
            <person name="Isaeva M."/>
            <person name="Mikhailov V."/>
        </authorList>
    </citation>
    <scope>NUCLEOTIDE SEQUENCE</scope>
    <source>
        <strain evidence="1">OS29</strain>
    </source>
</reference>
<gene>
    <name evidence="1" type="ORF">MO867_09765</name>
</gene>
<evidence type="ECO:0000313" key="1">
    <source>
        <dbReference type="EMBL" id="MCO1334625.1"/>
    </source>
</evidence>
<keyword evidence="2" id="KW-1185">Reference proteome</keyword>
<dbReference type="AlphaFoldDB" id="A0A9X2ENX2"/>
<sequence length="94" mass="10685">MKPQLFACHQKYVGKERQLAFFENVTRLDEVCPGCLSFDDSGVFLPNIKNYCARIFIYLLPSLSGFQLLVLLKNSPENIMGKTLNDRSEIIGLL</sequence>